<keyword evidence="3" id="KW-1185">Reference proteome</keyword>
<dbReference type="EMBL" id="CYKH01001535">
    <property type="protein sequence ID" value="CUG87520.1"/>
    <property type="molecule type" value="Genomic_DNA"/>
</dbReference>
<organism evidence="2 3">
    <name type="scientific">Bodo saltans</name>
    <name type="common">Flagellated protozoan</name>
    <dbReference type="NCBI Taxonomy" id="75058"/>
    <lineage>
        <taxon>Eukaryota</taxon>
        <taxon>Discoba</taxon>
        <taxon>Euglenozoa</taxon>
        <taxon>Kinetoplastea</taxon>
        <taxon>Metakinetoplastina</taxon>
        <taxon>Eubodonida</taxon>
        <taxon>Bodonidae</taxon>
        <taxon>Bodo</taxon>
    </lineage>
</organism>
<sequence>MEQGSGDERSAYITGLRSSSANDQWRIPKLETHHRPSSTSLRLPLVRNQRTANSAAPVLSPRDGTSPNRRRLQTPGASITAGAVRRNVETKLRYEALCSVDGLGAPITTKRQSIHTTDVMGMLSDLSNFARYDDYSHHLPSPNSKSRRKTLKERTMSITNARSTVRDEMVGKLKLLHKDQEVRQGFFQDVKELQRLRNEERHERGVEILHRNMQIARCSTPAVLEKQLIASCQQRDTHMEIVQQRKEQFVADRKAMFQNMVKRTNRTGVLVGDLQEIERERLEALLSSSWKNIVVVGCRAQFLFAELLEHRRGQMQQESENEARWEMFVTQQNKMIIVQMLWKAIMRRKRIAARYKAADCLRRFLYAVPRIQYQFRVAVRRTLNRVLSIQRHFRVIRVVRQVRRDAGVQVIDTVIRRITQEIDSEVVKLTKQKKHAESMATSAIKARKPIFEAQAAQFHQSIVESSRRKFTMSALTERSKREVVERVMAEREKLYRDRLREYGLEIMEKYMIEYNIEKVMKERQKEFDEAVAKKSITELEVVSIWELKRQARRMKSHRPVMLLTITDEDATSMFAPNGALTRLSQEDFSSQNEQLYSSRRAK</sequence>
<dbReference type="AlphaFoldDB" id="A0A0S4J8E1"/>
<evidence type="ECO:0000313" key="2">
    <source>
        <dbReference type="EMBL" id="CUG87520.1"/>
    </source>
</evidence>
<proteinExistence type="predicted"/>
<gene>
    <name evidence="2" type="ORF">BSAL_00170</name>
</gene>
<dbReference type="Proteomes" id="UP000051952">
    <property type="component" value="Unassembled WGS sequence"/>
</dbReference>
<evidence type="ECO:0000313" key="3">
    <source>
        <dbReference type="Proteomes" id="UP000051952"/>
    </source>
</evidence>
<evidence type="ECO:0000256" key="1">
    <source>
        <dbReference type="SAM" id="MobiDB-lite"/>
    </source>
</evidence>
<feature type="region of interest" description="Disordered" evidence="1">
    <location>
        <begin position="31"/>
        <end position="73"/>
    </location>
</feature>
<accession>A0A0S4J8E1</accession>
<dbReference type="VEuPathDB" id="TriTrypDB:BSAL_00170"/>
<reference evidence="3" key="1">
    <citation type="submission" date="2015-09" db="EMBL/GenBank/DDBJ databases">
        <authorList>
            <consortium name="Pathogen Informatics"/>
        </authorList>
    </citation>
    <scope>NUCLEOTIDE SEQUENCE [LARGE SCALE GENOMIC DNA]</scope>
    <source>
        <strain evidence="3">Lake Konstanz</strain>
    </source>
</reference>
<name>A0A0S4J8E1_BODSA</name>
<protein>
    <submittedName>
        <fullName evidence="2">Uncharacterized protein</fullName>
    </submittedName>
</protein>